<keyword evidence="1" id="KW-0732">Signal</keyword>
<organism evidence="2 3">
    <name type="scientific">Nocardia tenerifensis</name>
    <dbReference type="NCBI Taxonomy" id="228006"/>
    <lineage>
        <taxon>Bacteria</taxon>
        <taxon>Bacillati</taxon>
        <taxon>Actinomycetota</taxon>
        <taxon>Actinomycetes</taxon>
        <taxon>Mycobacteriales</taxon>
        <taxon>Nocardiaceae</taxon>
        <taxon>Nocardia</taxon>
    </lineage>
</organism>
<dbReference type="RefSeq" id="WP_051187388.1">
    <property type="nucleotide sequence ID" value="NZ_QJKF01000004.1"/>
</dbReference>
<sequence length="157" mass="15883">MPQRSKRSVIGRAAVTAAAVTVGVLASQGVAAADFSAVVMNCSGVSPNVVDVPYSAQVYVGQYGGDPGWTGITVHTGASIWGGYTSRPTLTWTNLATGVTGTATGQYPVSSFFGTGGQANFNARDIGGGPVRFDLTAVNTGLFPVPPVTCSAVIDIP</sequence>
<dbReference type="InterPro" id="IPR006311">
    <property type="entry name" value="TAT_signal"/>
</dbReference>
<name>A0A318KFK2_9NOCA</name>
<dbReference type="AlphaFoldDB" id="A0A318KFK2"/>
<dbReference type="PROSITE" id="PS51318">
    <property type="entry name" value="TAT"/>
    <property type="match status" value="1"/>
</dbReference>
<evidence type="ECO:0000313" key="3">
    <source>
        <dbReference type="Proteomes" id="UP000247569"/>
    </source>
</evidence>
<reference evidence="2 3" key="1">
    <citation type="submission" date="2018-05" db="EMBL/GenBank/DDBJ databases">
        <title>Genomic Encyclopedia of Type Strains, Phase IV (KMG-IV): sequencing the most valuable type-strain genomes for metagenomic binning, comparative biology and taxonomic classification.</title>
        <authorList>
            <person name="Goeker M."/>
        </authorList>
    </citation>
    <scope>NUCLEOTIDE SEQUENCE [LARGE SCALE GENOMIC DNA]</scope>
    <source>
        <strain evidence="2 3">DSM 44704</strain>
    </source>
</reference>
<proteinExistence type="predicted"/>
<evidence type="ECO:0008006" key="4">
    <source>
        <dbReference type="Google" id="ProtNLM"/>
    </source>
</evidence>
<feature type="signal peptide" evidence="1">
    <location>
        <begin position="1"/>
        <end position="32"/>
    </location>
</feature>
<gene>
    <name evidence="2" type="ORF">DFR70_104406</name>
</gene>
<keyword evidence="3" id="KW-1185">Reference proteome</keyword>
<accession>A0A318KFK2</accession>
<comment type="caution">
    <text evidence="2">The sequence shown here is derived from an EMBL/GenBank/DDBJ whole genome shotgun (WGS) entry which is preliminary data.</text>
</comment>
<dbReference type="OrthoDB" id="4373845at2"/>
<dbReference type="EMBL" id="QJKF01000004">
    <property type="protein sequence ID" value="PXX65343.1"/>
    <property type="molecule type" value="Genomic_DNA"/>
</dbReference>
<dbReference type="Proteomes" id="UP000247569">
    <property type="component" value="Unassembled WGS sequence"/>
</dbReference>
<evidence type="ECO:0000313" key="2">
    <source>
        <dbReference type="EMBL" id="PXX65343.1"/>
    </source>
</evidence>
<feature type="chain" id="PRO_5039649356" description="Secreted protein" evidence="1">
    <location>
        <begin position="33"/>
        <end position="157"/>
    </location>
</feature>
<evidence type="ECO:0000256" key="1">
    <source>
        <dbReference type="SAM" id="SignalP"/>
    </source>
</evidence>
<protein>
    <recommendedName>
        <fullName evidence="4">Secreted protein</fullName>
    </recommendedName>
</protein>